<gene>
    <name evidence="2" type="ORF">P775_16840</name>
</gene>
<evidence type="ECO:0000313" key="3">
    <source>
        <dbReference type="Proteomes" id="UP000231259"/>
    </source>
</evidence>
<reference evidence="2 3" key="1">
    <citation type="submission" date="2013-09" db="EMBL/GenBank/DDBJ databases">
        <title>Genome sequencing of Phaeobacter antarcticus sp. nov. SM1211.</title>
        <authorList>
            <person name="Zhang X.-Y."/>
            <person name="Liu C."/>
            <person name="Chen X.-L."/>
            <person name="Xie B.-B."/>
            <person name="Qin Q.-L."/>
            <person name="Rong J.-C."/>
            <person name="Zhang Y.-Z."/>
        </authorList>
    </citation>
    <scope>NUCLEOTIDE SEQUENCE [LARGE SCALE GENOMIC DNA]</scope>
    <source>
        <strain evidence="2 3">SM1211</strain>
    </source>
</reference>
<sequence>MTMIRLNLTATPQWLDLAPGLRLLVGPLTTALMVSARADAAIEAMPDTATTEELALAMAKAVARRAVLDWEGVGDAEGEPVAVTPDRIDALLEIWPVFEAFQTQYVARGLILDAEKNASALSPTGPSAGAIATAPPAQTSVKTARQD</sequence>
<proteinExistence type="predicted"/>
<feature type="compositionally biased region" description="Polar residues" evidence="1">
    <location>
        <begin position="136"/>
        <end position="147"/>
    </location>
</feature>
<evidence type="ECO:0000313" key="2">
    <source>
        <dbReference type="EMBL" id="PIL19029.1"/>
    </source>
</evidence>
<accession>A0A2G8RBV1</accession>
<dbReference type="EMBL" id="AWWI01000116">
    <property type="protein sequence ID" value="PIL19029.1"/>
    <property type="molecule type" value="Genomic_DNA"/>
</dbReference>
<organism evidence="2 3">
    <name type="scientific">Puniceibacterium antarcticum</name>
    <dbReference type="NCBI Taxonomy" id="1206336"/>
    <lineage>
        <taxon>Bacteria</taxon>
        <taxon>Pseudomonadati</taxon>
        <taxon>Pseudomonadota</taxon>
        <taxon>Alphaproteobacteria</taxon>
        <taxon>Rhodobacterales</taxon>
        <taxon>Paracoccaceae</taxon>
        <taxon>Puniceibacterium</taxon>
    </lineage>
</organism>
<protein>
    <submittedName>
        <fullName evidence="2">Uncharacterized protein</fullName>
    </submittedName>
</protein>
<dbReference type="AlphaFoldDB" id="A0A2G8RBV1"/>
<dbReference type="Proteomes" id="UP000231259">
    <property type="component" value="Unassembled WGS sequence"/>
</dbReference>
<feature type="region of interest" description="Disordered" evidence="1">
    <location>
        <begin position="125"/>
        <end position="147"/>
    </location>
</feature>
<name>A0A2G8RBV1_9RHOB</name>
<keyword evidence="3" id="KW-1185">Reference proteome</keyword>
<comment type="caution">
    <text evidence="2">The sequence shown here is derived from an EMBL/GenBank/DDBJ whole genome shotgun (WGS) entry which is preliminary data.</text>
</comment>
<evidence type="ECO:0000256" key="1">
    <source>
        <dbReference type="SAM" id="MobiDB-lite"/>
    </source>
</evidence>